<sequence>MPYLSELHEWDLLQRLGALLIDKKAYCDELPETWDKAPEYSDRAYYEVMALETELRQVFLLRESNIQLADQDLQPCWSQLRSVCSLLNNLVDIEFRSNEDLHSNSSYPHLWELIYFLDRLEHQEAFDLVGGPNHTLFSYRPESRREDLKTITSFNKYMAQLFANQFRPVVGSSRNVKGTAWQNTQFRSRASAVFHLLFERFTCEISHEILLKVSEEIAEAGRLPELQLLLSSCSNSGTWQETLCAPAEDRKAIKELRDICLELKQFQGQGQELHLSIQEHQLFGVWAWQTMGKPPLKTIQKLSLDELITNGNFKPLSCHSLLSKPSLIRYNLKEKRTLAVKLGSCLLDFFDSQLDSRRIHFLVPNDGRPNKDLLYLSFSSKLQDSNEFRDFRIGHPVLLSFAKLLIEIEEGDNLPLNIDSHYGEQNTQTWAKLFECVERMEAERNDSYIEAVVGCLNVHRQIAKNLRDEIANEENIDMKIREELYQHIVRKLELSLVECTTRKRERSESPEPLPSKLPSGATSTRRNGLFDSDPDDRGKRREVWPSSKWSRTIAIPEATNFSTIVFRKTMTNSTNPGTLNKRDSLLSRSSKFFRNTDPLSQKISEQIVTNPGRPSSRDEFEVAIICALPLEYDAVSLLFDCFWDEDGGDLYGKAKGDLNTYTTGRMGNIDVVFVLLPEMGKASAAGAAASLRSSYSALKLVLLVGVCGGVPNPKGQGEMLLGDVIISRTIVQYDLGRQYPEGFRPKEGIEASLGRPTKGIRNMISRLETSRWHQTLEQRARYFLEQIQTLAMERQPGSDYRYPGSHKDRLFRADYQHKHHLETECLCSHSRTNVDPICASCHTSSCDELGCNDEYLVKRTRLERQKRLESENRPQEAQAPSIFIGRIGSGDTVYKSAEQRDIIASHYNILSLEMEGAGIWDELPCIVVKGVCDYADSHKNKIWQNFAAATAAATTKALLEQYIKTDSFF</sequence>
<dbReference type="InterPro" id="IPR000845">
    <property type="entry name" value="Nucleoside_phosphorylase_d"/>
</dbReference>
<keyword evidence="1" id="KW-0175">Coiled coil</keyword>
<gene>
    <name evidence="5" type="ORF">THAR02_02486</name>
</gene>
<dbReference type="InterPro" id="IPR056002">
    <property type="entry name" value="DUF7580"/>
</dbReference>
<evidence type="ECO:0000256" key="1">
    <source>
        <dbReference type="SAM" id="Coils"/>
    </source>
</evidence>
<dbReference type="InterPro" id="IPR035994">
    <property type="entry name" value="Nucleoside_phosphorylase_sf"/>
</dbReference>
<evidence type="ECO:0000259" key="4">
    <source>
        <dbReference type="Pfam" id="PF24476"/>
    </source>
</evidence>
<dbReference type="AlphaFoldDB" id="A0A0F9XKK4"/>
<dbReference type="GO" id="GO:0003824">
    <property type="term" value="F:catalytic activity"/>
    <property type="evidence" value="ECO:0007669"/>
    <property type="project" value="InterPro"/>
</dbReference>
<dbReference type="OrthoDB" id="20872at2759"/>
<evidence type="ECO:0000313" key="5">
    <source>
        <dbReference type="EMBL" id="KKP05381.1"/>
    </source>
</evidence>
<feature type="domain" description="Nucleoside phosphorylase" evidence="3">
    <location>
        <begin position="622"/>
        <end position="741"/>
    </location>
</feature>
<dbReference type="SUPFAM" id="SSF53167">
    <property type="entry name" value="Purine and uridine phosphorylases"/>
    <property type="match status" value="1"/>
</dbReference>
<dbReference type="InterPro" id="IPR053137">
    <property type="entry name" value="NLR-like"/>
</dbReference>
<evidence type="ECO:0000259" key="3">
    <source>
        <dbReference type="Pfam" id="PF01048"/>
    </source>
</evidence>
<organism evidence="5 6">
    <name type="scientific">Trichoderma harzianum</name>
    <name type="common">Hypocrea lixii</name>
    <dbReference type="NCBI Taxonomy" id="5544"/>
    <lineage>
        <taxon>Eukaryota</taxon>
        <taxon>Fungi</taxon>
        <taxon>Dikarya</taxon>
        <taxon>Ascomycota</taxon>
        <taxon>Pezizomycotina</taxon>
        <taxon>Sordariomycetes</taxon>
        <taxon>Hypocreomycetidae</taxon>
        <taxon>Hypocreales</taxon>
        <taxon>Hypocreaceae</taxon>
        <taxon>Trichoderma</taxon>
    </lineage>
</organism>
<accession>A0A0F9XKK4</accession>
<dbReference type="Proteomes" id="UP000034112">
    <property type="component" value="Unassembled WGS sequence"/>
</dbReference>
<dbReference type="PANTHER" id="PTHR46082">
    <property type="entry name" value="ATP/GTP-BINDING PROTEIN-RELATED"/>
    <property type="match status" value="1"/>
</dbReference>
<comment type="caution">
    <text evidence="5">The sequence shown here is derived from an EMBL/GenBank/DDBJ whole genome shotgun (WGS) entry which is preliminary data.</text>
</comment>
<dbReference type="Gene3D" id="3.40.50.1580">
    <property type="entry name" value="Nucleoside phosphorylase domain"/>
    <property type="match status" value="1"/>
</dbReference>
<evidence type="ECO:0000313" key="6">
    <source>
        <dbReference type="Proteomes" id="UP000034112"/>
    </source>
</evidence>
<name>A0A0F9XKK4_TRIHA</name>
<evidence type="ECO:0000256" key="2">
    <source>
        <dbReference type="SAM" id="MobiDB-lite"/>
    </source>
</evidence>
<feature type="coiled-coil region" evidence="1">
    <location>
        <begin position="456"/>
        <end position="483"/>
    </location>
</feature>
<dbReference type="OMA" id="ITSGMFK"/>
<feature type="domain" description="DUF7580" evidence="4">
    <location>
        <begin position="181"/>
        <end position="498"/>
    </location>
</feature>
<dbReference type="EMBL" id="JOKZ01000050">
    <property type="protein sequence ID" value="KKP05381.1"/>
    <property type="molecule type" value="Genomic_DNA"/>
</dbReference>
<reference evidence="6" key="1">
    <citation type="journal article" date="2015" name="Genome Announc.">
        <title>Draft whole-genome sequence of the biocontrol agent Trichoderma harzianum T6776.</title>
        <authorList>
            <person name="Baroncelli R."/>
            <person name="Piaggeschi G."/>
            <person name="Fiorini L."/>
            <person name="Bertolini E."/>
            <person name="Zapparata A."/>
            <person name="Pe M.E."/>
            <person name="Sarrocco S."/>
            <person name="Vannacci G."/>
        </authorList>
    </citation>
    <scope>NUCLEOTIDE SEQUENCE [LARGE SCALE GENOMIC DNA]</scope>
    <source>
        <strain evidence="6">T6776</strain>
    </source>
</reference>
<feature type="region of interest" description="Disordered" evidence="2">
    <location>
        <begin position="501"/>
        <end position="543"/>
    </location>
</feature>
<protein>
    <submittedName>
        <fullName evidence="5">Pfs domain-containing protein</fullName>
    </submittedName>
</protein>
<proteinExistence type="predicted"/>
<dbReference type="Pfam" id="PF24476">
    <property type="entry name" value="DUF7580"/>
    <property type="match status" value="1"/>
</dbReference>
<dbReference type="GO" id="GO:0009116">
    <property type="term" value="P:nucleoside metabolic process"/>
    <property type="evidence" value="ECO:0007669"/>
    <property type="project" value="InterPro"/>
</dbReference>
<dbReference type="PANTHER" id="PTHR46082:SF6">
    <property type="entry name" value="AAA+ ATPASE DOMAIN-CONTAINING PROTEIN-RELATED"/>
    <property type="match status" value="1"/>
</dbReference>
<dbReference type="Pfam" id="PF01048">
    <property type="entry name" value="PNP_UDP_1"/>
    <property type="match status" value="1"/>
</dbReference>